<sequence>MTEPTATTSTATPSTALSTRRLDGRVVLVTGATNGIGLEAARELSRRGAQVTIVGRDPGKTRRVAGEIGAAGTLIADLAELSEVRRAAAEFRERGDTLDVLLNNAGALFNTRQETREGIERTWALNHLSPFLLTRELLPLLRRGHAPRVVTVSSAAHAMGRIRFDDPEFRRGYSGWAAYAQSKLANILFTRELARREAWLQANSLHPGMVASGFGSHQGGLFSGIYRIIDRFALSAVQGAQTSIHLAADPLEDSGLYFEKSRRATPRPQALDDSAALRLWQLSEAYVDRPSAGQGVSPSPSDAASP</sequence>
<evidence type="ECO:0000313" key="4">
    <source>
        <dbReference type="Proteomes" id="UP000236379"/>
    </source>
</evidence>
<gene>
    <name evidence="3" type="ORF">CVO96_13160</name>
</gene>
<dbReference type="Proteomes" id="UP000236379">
    <property type="component" value="Unassembled WGS sequence"/>
</dbReference>
<keyword evidence="1" id="KW-0560">Oxidoreductase</keyword>
<dbReference type="InterPro" id="IPR002347">
    <property type="entry name" value="SDR_fam"/>
</dbReference>
<dbReference type="PANTHER" id="PTHR43157">
    <property type="entry name" value="PHOSPHATIDYLINOSITOL-GLYCAN BIOSYNTHESIS CLASS F PROTEIN-RELATED"/>
    <property type="match status" value="1"/>
</dbReference>
<keyword evidence="4" id="KW-1185">Reference proteome</keyword>
<dbReference type="Gene3D" id="3.40.50.720">
    <property type="entry name" value="NAD(P)-binding Rossmann-like Domain"/>
    <property type="match status" value="1"/>
</dbReference>
<name>A0A2K3V2P2_9DEIO</name>
<dbReference type="CDD" id="cd05327">
    <property type="entry name" value="retinol-DH_like_SDR_c_like"/>
    <property type="match status" value="1"/>
</dbReference>
<dbReference type="AlphaFoldDB" id="A0A2K3V2P2"/>
<dbReference type="GO" id="GO:0016491">
    <property type="term" value="F:oxidoreductase activity"/>
    <property type="evidence" value="ECO:0007669"/>
    <property type="project" value="UniProtKB-KW"/>
</dbReference>
<dbReference type="PRINTS" id="PR00080">
    <property type="entry name" value="SDRFAMILY"/>
</dbReference>
<dbReference type="EMBL" id="PPPD01000001">
    <property type="protein sequence ID" value="PNY83053.1"/>
    <property type="molecule type" value="Genomic_DNA"/>
</dbReference>
<evidence type="ECO:0000256" key="2">
    <source>
        <dbReference type="RuleBase" id="RU000363"/>
    </source>
</evidence>
<dbReference type="SUPFAM" id="SSF51735">
    <property type="entry name" value="NAD(P)-binding Rossmann-fold domains"/>
    <property type="match status" value="1"/>
</dbReference>
<reference evidence="3 4" key="1">
    <citation type="submission" date="2018-01" db="EMBL/GenBank/DDBJ databases">
        <title>Deinococcus koreensis sp. nov., a radiation-resistant bacterium isolated from river water.</title>
        <authorList>
            <person name="Choi A."/>
        </authorList>
    </citation>
    <scope>NUCLEOTIDE SEQUENCE [LARGE SCALE GENOMIC DNA]</scope>
    <source>
        <strain evidence="3 4">SJW1-2</strain>
    </source>
</reference>
<comment type="similarity">
    <text evidence="2">Belongs to the short-chain dehydrogenases/reductases (SDR) family.</text>
</comment>
<protein>
    <submittedName>
        <fullName evidence="3">Short-chain dehydrogenase</fullName>
    </submittedName>
</protein>
<dbReference type="OrthoDB" id="9809821at2"/>
<organism evidence="3 4">
    <name type="scientific">Deinococcus koreensis</name>
    <dbReference type="NCBI Taxonomy" id="2054903"/>
    <lineage>
        <taxon>Bacteria</taxon>
        <taxon>Thermotogati</taxon>
        <taxon>Deinococcota</taxon>
        <taxon>Deinococci</taxon>
        <taxon>Deinococcales</taxon>
        <taxon>Deinococcaceae</taxon>
        <taxon>Deinococcus</taxon>
    </lineage>
</organism>
<dbReference type="Pfam" id="PF00106">
    <property type="entry name" value="adh_short"/>
    <property type="match status" value="1"/>
</dbReference>
<dbReference type="RefSeq" id="WP_103313485.1">
    <property type="nucleotide sequence ID" value="NZ_PPPD01000001.1"/>
</dbReference>
<comment type="caution">
    <text evidence="3">The sequence shown here is derived from an EMBL/GenBank/DDBJ whole genome shotgun (WGS) entry which is preliminary data.</text>
</comment>
<dbReference type="PRINTS" id="PR00081">
    <property type="entry name" value="GDHRDH"/>
</dbReference>
<proteinExistence type="inferred from homology"/>
<dbReference type="InterPro" id="IPR036291">
    <property type="entry name" value="NAD(P)-bd_dom_sf"/>
</dbReference>
<evidence type="ECO:0000313" key="3">
    <source>
        <dbReference type="EMBL" id="PNY83053.1"/>
    </source>
</evidence>
<dbReference type="PANTHER" id="PTHR43157:SF31">
    <property type="entry name" value="PHOSPHATIDYLINOSITOL-GLYCAN BIOSYNTHESIS CLASS F PROTEIN"/>
    <property type="match status" value="1"/>
</dbReference>
<accession>A0A2K3V2P2</accession>
<evidence type="ECO:0000256" key="1">
    <source>
        <dbReference type="ARBA" id="ARBA00023002"/>
    </source>
</evidence>